<evidence type="ECO:0000259" key="6">
    <source>
        <dbReference type="SMART" id="SM01144"/>
    </source>
</evidence>
<keyword evidence="3" id="KW-0949">S-adenosyl-L-methionine</keyword>
<evidence type="ECO:0000313" key="8">
    <source>
        <dbReference type="Proteomes" id="UP000092627"/>
    </source>
</evidence>
<dbReference type="InterPro" id="IPR039262">
    <property type="entry name" value="DTWD2/TAPT"/>
</dbReference>
<evidence type="ECO:0000256" key="2">
    <source>
        <dbReference type="ARBA" id="ARBA00022679"/>
    </source>
</evidence>
<sequence>MSQPPVKRSLCAHCGYPTGQCVCHLIAPVTGDVTVWVLQDKHEAKHAKNSARLFALCYDKTRIVSFAEPEQLSAFMDAVDPEQALLLFPGEQALAVESLSQAKIAAIKHLILLDGTWPKAKKMLWLEERLGCFKQGKFTHAPRSQYEIRKSPNAEALSTLEAAVYALECCGNAQISNIRDFFSDVIALQWSKQPEEHKHRS</sequence>
<keyword evidence="4" id="KW-0819">tRNA processing</keyword>
<dbReference type="RefSeq" id="WP_067205532.1">
    <property type="nucleotide sequence ID" value="NZ_FLOC01000002.1"/>
</dbReference>
<dbReference type="SMART" id="SM01144">
    <property type="entry name" value="DTW"/>
    <property type="match status" value="1"/>
</dbReference>
<evidence type="ECO:0000313" key="7">
    <source>
        <dbReference type="EMBL" id="SBS26072.1"/>
    </source>
</evidence>
<dbReference type="AlphaFoldDB" id="A0A1A8T2S6"/>
<evidence type="ECO:0000256" key="1">
    <source>
        <dbReference type="ARBA" id="ARBA00012386"/>
    </source>
</evidence>
<dbReference type="EC" id="2.5.1.25" evidence="1"/>
<dbReference type="EMBL" id="FLOC01000002">
    <property type="protein sequence ID" value="SBS26072.1"/>
    <property type="molecule type" value="Genomic_DNA"/>
</dbReference>
<proteinExistence type="inferred from homology"/>
<keyword evidence="8" id="KW-1185">Reference proteome</keyword>
<evidence type="ECO:0000256" key="3">
    <source>
        <dbReference type="ARBA" id="ARBA00022691"/>
    </source>
</evidence>
<dbReference type="Pfam" id="PF03942">
    <property type="entry name" value="DTW"/>
    <property type="match status" value="1"/>
</dbReference>
<dbReference type="PANTHER" id="PTHR21392">
    <property type="entry name" value="TRNA-URIDINE AMINOCARBOXYPROPYLTRANSFERASE 2"/>
    <property type="match status" value="1"/>
</dbReference>
<dbReference type="PANTHER" id="PTHR21392:SF0">
    <property type="entry name" value="TRNA-URIDINE AMINOCARBOXYPROPYLTRANSFERASE 2"/>
    <property type="match status" value="1"/>
</dbReference>
<comment type="similarity">
    <text evidence="5">Belongs to the TDD superfamily. DTWD2 family.</text>
</comment>
<evidence type="ECO:0000256" key="5">
    <source>
        <dbReference type="ARBA" id="ARBA00034489"/>
    </source>
</evidence>
<dbReference type="Proteomes" id="UP000092627">
    <property type="component" value="Unassembled WGS sequence"/>
</dbReference>
<protein>
    <recommendedName>
        <fullName evidence="1">tRNA-uridine aminocarboxypropyltransferase</fullName>
        <ecNumber evidence="1">2.5.1.25</ecNumber>
    </recommendedName>
</protein>
<gene>
    <name evidence="7" type="ORF">MAQ5080_00421</name>
</gene>
<name>A0A1A8T2S6_9GAMM</name>
<evidence type="ECO:0000256" key="4">
    <source>
        <dbReference type="ARBA" id="ARBA00022694"/>
    </source>
</evidence>
<keyword evidence="2" id="KW-0808">Transferase</keyword>
<dbReference type="GO" id="GO:0008033">
    <property type="term" value="P:tRNA processing"/>
    <property type="evidence" value="ECO:0007669"/>
    <property type="project" value="UniProtKB-KW"/>
</dbReference>
<feature type="domain" description="DTW" evidence="6">
    <location>
        <begin position="7"/>
        <end position="194"/>
    </location>
</feature>
<dbReference type="InterPro" id="IPR005636">
    <property type="entry name" value="DTW"/>
</dbReference>
<dbReference type="STRING" id="295068.MAQ5080_00421"/>
<reference evidence="7 8" key="1">
    <citation type="submission" date="2016-06" db="EMBL/GenBank/DDBJ databases">
        <authorList>
            <person name="Kjaerup R.B."/>
            <person name="Dalgaard T.S."/>
            <person name="Juul-Madsen H.R."/>
        </authorList>
    </citation>
    <scope>NUCLEOTIDE SEQUENCE [LARGE SCALE GENOMIC DNA]</scope>
    <source>
        <strain evidence="7 8">CECT 5080</strain>
    </source>
</reference>
<organism evidence="7 8">
    <name type="scientific">Marinomonas aquimarina</name>
    <dbReference type="NCBI Taxonomy" id="295068"/>
    <lineage>
        <taxon>Bacteria</taxon>
        <taxon>Pseudomonadati</taxon>
        <taxon>Pseudomonadota</taxon>
        <taxon>Gammaproteobacteria</taxon>
        <taxon>Oceanospirillales</taxon>
        <taxon>Oceanospirillaceae</taxon>
        <taxon>Marinomonas</taxon>
    </lineage>
</organism>
<dbReference type="GO" id="GO:0016432">
    <property type="term" value="F:tRNA-uridine aminocarboxypropyltransferase activity"/>
    <property type="evidence" value="ECO:0007669"/>
    <property type="project" value="UniProtKB-EC"/>
</dbReference>
<accession>A0A1A8T2S6</accession>